<organism evidence="4 5">
    <name type="scientific">Sphaerospermopsis kisseleviana CS-549</name>
    <dbReference type="NCBI Taxonomy" id="3021783"/>
    <lineage>
        <taxon>Bacteria</taxon>
        <taxon>Bacillati</taxon>
        <taxon>Cyanobacteriota</taxon>
        <taxon>Cyanophyceae</taxon>
        <taxon>Nostocales</taxon>
        <taxon>Aphanizomenonaceae</taxon>
        <taxon>Sphaerospermopsis</taxon>
        <taxon>Sphaerospermopsis kisseleviana</taxon>
    </lineage>
</organism>
<accession>A0ABT4ZLR0</accession>
<dbReference type="RefSeq" id="WP_096565848.1">
    <property type="nucleotide sequence ID" value="NZ_JAQMTI010000032.1"/>
</dbReference>
<dbReference type="SUPFAM" id="SSF50494">
    <property type="entry name" value="Trypsin-like serine proteases"/>
    <property type="match status" value="1"/>
</dbReference>
<dbReference type="Pfam" id="PF13365">
    <property type="entry name" value="Trypsin_2"/>
    <property type="match status" value="1"/>
</dbReference>
<keyword evidence="3" id="KW-0378">Hydrolase</keyword>
<evidence type="ECO:0000256" key="3">
    <source>
        <dbReference type="ARBA" id="ARBA00022801"/>
    </source>
</evidence>
<proteinExistence type="inferred from homology"/>
<sequence length="391" mass="42008">MMNNRFLQCASVICTIFTVLGVNSFEKQLSFREQKALYSNLVLAQTSQEQIARQVYQKSSPAVVTVQTGQGHGSGFIISKDGLIITNAHVIKPPPRNEEEVEKYNPKDFPSVVTVVFSDGKKVAADVLGFGKNGLDLAVLQIHNQKNLRTLALAAAGSAKVGDRIFTLGTPLDADFKDTFTQGNITRIDSRTGEIQHDAVIQGGNSGGPLLNSKGQVIGVNTAGIVGPGKLNSGMNFAIPVAQVQSFITAARKKDISSVSTLFKRSTKPAIASISLNGQIINGNLNPEDGIASENGNFMNLYQFQGRAGQQVVIEMTSQKINSLLSLYQVSESSEGQIFYSKITENDDRGAGDFNAQIDMTLPEDGVYIIVATSQQRGETGNYSLQVTAKP</sequence>
<dbReference type="InterPro" id="IPR051201">
    <property type="entry name" value="Chloro_Bact_Ser_Proteases"/>
</dbReference>
<evidence type="ECO:0000313" key="5">
    <source>
        <dbReference type="Proteomes" id="UP001211711"/>
    </source>
</evidence>
<dbReference type="PRINTS" id="PR00834">
    <property type="entry name" value="PROTEASES2C"/>
</dbReference>
<dbReference type="InterPro" id="IPR001940">
    <property type="entry name" value="Peptidase_S1C"/>
</dbReference>
<dbReference type="EMBL" id="JAQMTI010000032">
    <property type="protein sequence ID" value="MDB9440286.1"/>
    <property type="molecule type" value="Genomic_DNA"/>
</dbReference>
<protein>
    <submittedName>
        <fullName evidence="4">Trypsin-like peptidase domain-containing protein</fullName>
    </submittedName>
</protein>
<dbReference type="Proteomes" id="UP001211711">
    <property type="component" value="Unassembled WGS sequence"/>
</dbReference>
<evidence type="ECO:0000313" key="4">
    <source>
        <dbReference type="EMBL" id="MDB9440286.1"/>
    </source>
</evidence>
<dbReference type="Gene3D" id="2.40.10.10">
    <property type="entry name" value="Trypsin-like serine proteases"/>
    <property type="match status" value="2"/>
</dbReference>
<name>A0ABT4ZLR0_9CYAN</name>
<dbReference type="PANTHER" id="PTHR43343:SF3">
    <property type="entry name" value="PROTEASE DO-LIKE 8, CHLOROPLASTIC"/>
    <property type="match status" value="1"/>
</dbReference>
<comment type="caution">
    <text evidence="4">The sequence shown here is derived from an EMBL/GenBank/DDBJ whole genome shotgun (WGS) entry which is preliminary data.</text>
</comment>
<dbReference type="Gene3D" id="2.60.120.380">
    <property type="match status" value="1"/>
</dbReference>
<comment type="similarity">
    <text evidence="1">Belongs to the peptidase S1C family.</text>
</comment>
<evidence type="ECO:0000256" key="2">
    <source>
        <dbReference type="ARBA" id="ARBA00022670"/>
    </source>
</evidence>
<dbReference type="InterPro" id="IPR043504">
    <property type="entry name" value="Peptidase_S1_PA_chymotrypsin"/>
</dbReference>
<dbReference type="PANTHER" id="PTHR43343">
    <property type="entry name" value="PEPTIDASE S12"/>
    <property type="match status" value="1"/>
</dbReference>
<gene>
    <name evidence="4" type="ORF">PN497_02655</name>
</gene>
<keyword evidence="5" id="KW-1185">Reference proteome</keyword>
<keyword evidence="2" id="KW-0645">Protease</keyword>
<dbReference type="InterPro" id="IPR009003">
    <property type="entry name" value="Peptidase_S1_PA"/>
</dbReference>
<evidence type="ECO:0000256" key="1">
    <source>
        <dbReference type="ARBA" id="ARBA00010541"/>
    </source>
</evidence>
<reference evidence="4 5" key="1">
    <citation type="submission" date="2023-01" db="EMBL/GenBank/DDBJ databases">
        <title>Genomes from the Australian National Cyanobacteria Reference Collection.</title>
        <authorList>
            <person name="Willis A."/>
            <person name="Lee E.M.F."/>
        </authorList>
    </citation>
    <scope>NUCLEOTIDE SEQUENCE [LARGE SCALE GENOMIC DNA]</scope>
    <source>
        <strain evidence="4 5">CS-549</strain>
    </source>
</reference>